<comment type="caution">
    <text evidence="12">The sequence shown here is derived from an EMBL/GenBank/DDBJ whole genome shotgun (WGS) entry which is preliminary data.</text>
</comment>
<dbReference type="Gene3D" id="2.60.40.1860">
    <property type="entry name" value="Protein-arginine deiminase, N-terminal domain"/>
    <property type="match status" value="1"/>
</dbReference>
<evidence type="ECO:0000259" key="11">
    <source>
        <dbReference type="Pfam" id="PF08527"/>
    </source>
</evidence>
<dbReference type="EMBL" id="VZZV01001765">
    <property type="protein sequence ID" value="NXW25676.1"/>
    <property type="molecule type" value="Genomic_DNA"/>
</dbReference>
<protein>
    <recommendedName>
        <fullName evidence="3">protein-arginine deiminase</fullName>
        <ecNumber evidence="3">3.5.3.15</ecNumber>
    </recommendedName>
</protein>
<dbReference type="Pfam" id="PF03068">
    <property type="entry name" value="PAD"/>
    <property type="match status" value="1"/>
</dbReference>
<feature type="non-terminal residue" evidence="12">
    <location>
        <position position="1"/>
    </location>
</feature>
<dbReference type="Pfam" id="PF08527">
    <property type="entry name" value="PAD_M"/>
    <property type="match status" value="1"/>
</dbReference>
<feature type="active site" evidence="8">
    <location>
        <position position="524"/>
    </location>
</feature>
<dbReference type="GO" id="GO:0005634">
    <property type="term" value="C:nucleus"/>
    <property type="evidence" value="ECO:0007669"/>
    <property type="project" value="TreeGrafter"/>
</dbReference>
<dbReference type="PANTHER" id="PTHR10837:SF11">
    <property type="entry name" value="PROTEIN-ARGININE DEIMINASE TYPE-1"/>
    <property type="match status" value="1"/>
</dbReference>
<comment type="catalytic activity">
    <reaction evidence="7">
        <text>L-arginyl-[protein] + H2O = L-citrullyl-[protein] + NH4(+)</text>
        <dbReference type="Rhea" id="RHEA:18089"/>
        <dbReference type="Rhea" id="RHEA-COMP:10532"/>
        <dbReference type="Rhea" id="RHEA-COMP:10588"/>
        <dbReference type="ChEBI" id="CHEBI:15377"/>
        <dbReference type="ChEBI" id="CHEBI:28938"/>
        <dbReference type="ChEBI" id="CHEBI:29965"/>
        <dbReference type="ChEBI" id="CHEBI:83397"/>
        <dbReference type="EC" id="3.5.3.15"/>
    </reaction>
</comment>
<evidence type="ECO:0000256" key="5">
    <source>
        <dbReference type="ARBA" id="ARBA00022801"/>
    </source>
</evidence>
<evidence type="ECO:0000259" key="9">
    <source>
        <dbReference type="Pfam" id="PF03068"/>
    </source>
</evidence>
<evidence type="ECO:0000256" key="8">
    <source>
        <dbReference type="PIRSR" id="PIRSR001247-1"/>
    </source>
</evidence>
<dbReference type="GO" id="GO:0005737">
    <property type="term" value="C:cytoplasm"/>
    <property type="evidence" value="ECO:0007669"/>
    <property type="project" value="UniProtKB-SubCell"/>
</dbReference>
<sequence>MAQQRRVQLSTQRPTSTVCVLGTELSLDVCGSAPKDAVAFHVQGTPGVKLYVVHETQSVKLPSSVCRWPLAAGTEVLLAMDAPSKDVGDEKVRISYFREAGGVPVGRAMLYLTCVEVSLDTDANRSGAVSRTLLDKATWTWGPDGHGAILLVNCDRDDPKAETLDNQDTAIRSYAGTGTSHTRNPLFPMFFPPDFPFLQPFSPPDLKDMSQMVLRTRGPRTIFAGHRLLLHVDFSDADKVGVFYGGNSIALEEYKHVLGGSKLAYTVKPSRHQEESVFYVEGLAFPDVSFSGLVAFHVTLLESPEKVPAAWGVRVSHNRGEQSPNAVPTPSQGLLETPIFTDTVVFRVAPWIMTPNTAAPLEVFVCSVDNNEDFVAAVGAMAEKTKCPLTVCPLLENRQDRWIQDEVEFGYVQAPHKTFPVVFDSPRDRGLKDFPVKSILGPDFGYVARQAPEGASSLDSFGNLEVSPPVTVQGKEYPLGRILIGSSFPRFGGRRMAKAVKDFLVAQQVQAPVELFSDWLHVGHVDEFLSFVPAPDRKGFRLLLASPSACYQLLKEKQEEGFGEAVMFEGLKEVSKPTINEILANEGLRKFNNYVQSCINWNRDILKRALELAESDILDIPQLFRGNVATGAEAFFPDMVNMLVLGRHLGIPKPFGPLVGGQCCLEERVRALLEPLGLTCTFIDDYFSYHILSGEVHCGTNVRRKPFAFKWWHMVP</sequence>
<dbReference type="InterPro" id="IPR004303">
    <property type="entry name" value="PAD"/>
</dbReference>
<evidence type="ECO:0000313" key="12">
    <source>
        <dbReference type="EMBL" id="NXW25676.1"/>
    </source>
</evidence>
<dbReference type="PIRSF" id="PIRSF001247">
    <property type="entry name" value="Protein-arginine_deiminase"/>
    <property type="match status" value="1"/>
</dbReference>
<feature type="active site" evidence="8">
    <location>
        <position position="698"/>
    </location>
</feature>
<dbReference type="EC" id="3.5.3.15" evidence="3"/>
<comment type="similarity">
    <text evidence="2">Belongs to the protein arginine deiminase family.</text>
</comment>
<dbReference type="CDD" id="cd04214">
    <property type="entry name" value="PAD_N"/>
    <property type="match status" value="1"/>
</dbReference>
<evidence type="ECO:0000256" key="2">
    <source>
        <dbReference type="ARBA" id="ARBA00008166"/>
    </source>
</evidence>
<dbReference type="FunFam" id="3.75.10.10:FF:000003">
    <property type="entry name" value="Protein-arginine deiminase type-2"/>
    <property type="match status" value="1"/>
</dbReference>
<keyword evidence="4" id="KW-0963">Cytoplasm</keyword>
<dbReference type="SUPFAM" id="SSF49503">
    <property type="entry name" value="Cupredoxins"/>
    <property type="match status" value="1"/>
</dbReference>
<feature type="domain" description="Protein-arginine deiminase (PAD) N-terminal" evidence="10">
    <location>
        <begin position="1"/>
        <end position="113"/>
    </location>
</feature>
<gene>
    <name evidence="12" type="primary">Padi1_1</name>
    <name evidence="12" type="ORF">CIRPEC_R14623</name>
</gene>
<feature type="domain" description="Protein-arginine deiminase C-terminal" evidence="9">
    <location>
        <begin position="339"/>
        <end position="713"/>
    </location>
</feature>
<evidence type="ECO:0000256" key="3">
    <source>
        <dbReference type="ARBA" id="ARBA00012200"/>
    </source>
</evidence>
<dbReference type="Proteomes" id="UP000562238">
    <property type="component" value="Unassembled WGS sequence"/>
</dbReference>
<feature type="non-terminal residue" evidence="12">
    <location>
        <position position="716"/>
    </location>
</feature>
<dbReference type="Gene3D" id="2.60.40.1700">
    <property type="entry name" value="Protein-arginine deiminase, central domain"/>
    <property type="match status" value="1"/>
</dbReference>
<accession>A0A7L4AJ64</accession>
<feature type="active site" evidence="8">
    <location>
        <position position="405"/>
    </location>
</feature>
<keyword evidence="6" id="KW-0106">Calcium</keyword>
<dbReference type="InterPro" id="IPR038685">
    <property type="entry name" value="PAD_N_sf"/>
</dbReference>
<dbReference type="FunFam" id="2.60.40.1700:FF:000001">
    <property type="entry name" value="Protein-arginine deiminase type-2"/>
    <property type="match status" value="1"/>
</dbReference>
<dbReference type="Gene3D" id="3.75.10.10">
    <property type="entry name" value="L-arginine/glycine Amidinotransferase, Chain A"/>
    <property type="match status" value="1"/>
</dbReference>
<dbReference type="AlphaFoldDB" id="A0A7L4AJ64"/>
<keyword evidence="5" id="KW-0378">Hydrolase</keyword>
<evidence type="ECO:0000256" key="6">
    <source>
        <dbReference type="ARBA" id="ARBA00022837"/>
    </source>
</evidence>
<dbReference type="InterPro" id="IPR013732">
    <property type="entry name" value="PAD_N"/>
</dbReference>
<dbReference type="InterPro" id="IPR013733">
    <property type="entry name" value="Prot_Arg_deaminase_cen_dom"/>
</dbReference>
<comment type="subcellular location">
    <subcellularLocation>
        <location evidence="1">Cytoplasm</location>
    </subcellularLocation>
</comment>
<dbReference type="InterPro" id="IPR036556">
    <property type="entry name" value="PAD_central_sf"/>
</dbReference>
<name>A0A7L4AJ64_9AVES</name>
<evidence type="ECO:0000259" key="10">
    <source>
        <dbReference type="Pfam" id="PF08526"/>
    </source>
</evidence>
<dbReference type="GO" id="GO:0004668">
    <property type="term" value="F:protein-arginine deiminase activity"/>
    <property type="evidence" value="ECO:0007669"/>
    <property type="project" value="UniProtKB-EC"/>
</dbReference>
<evidence type="ECO:0000313" key="13">
    <source>
        <dbReference type="Proteomes" id="UP000562238"/>
    </source>
</evidence>
<evidence type="ECO:0000256" key="7">
    <source>
        <dbReference type="ARBA" id="ARBA00048487"/>
    </source>
</evidence>
<dbReference type="Pfam" id="PF08526">
    <property type="entry name" value="PAD_N"/>
    <property type="match status" value="1"/>
</dbReference>
<dbReference type="SUPFAM" id="SSF55909">
    <property type="entry name" value="Pentein"/>
    <property type="match status" value="1"/>
</dbReference>
<dbReference type="SUPFAM" id="SSF110083">
    <property type="entry name" value="Peptidylarginine deiminase Pad4, middle domain"/>
    <property type="match status" value="2"/>
</dbReference>
<reference evidence="12 13" key="1">
    <citation type="submission" date="2019-09" db="EMBL/GenBank/DDBJ databases">
        <title>Bird 10,000 Genomes (B10K) Project - Family phase.</title>
        <authorList>
            <person name="Zhang G."/>
        </authorList>
    </citation>
    <scope>NUCLEOTIDE SEQUENCE [LARGE SCALE GENOMIC DNA]</scope>
    <source>
        <strain evidence="12">B10K-DU-010-60</strain>
        <tissue evidence="12">Muscle</tissue>
    </source>
</reference>
<evidence type="ECO:0000256" key="4">
    <source>
        <dbReference type="ARBA" id="ARBA00022490"/>
    </source>
</evidence>
<dbReference type="InterPro" id="IPR008972">
    <property type="entry name" value="Cupredoxin"/>
</dbReference>
<feature type="domain" description="Protein-arginine deiminase (PAD) central" evidence="11">
    <location>
        <begin position="115"/>
        <end position="302"/>
    </location>
</feature>
<organism evidence="12 13">
    <name type="scientific">Circaetus pectoralis</name>
    <name type="common">black-chested snake-eagle</name>
    <dbReference type="NCBI Taxonomy" id="321084"/>
    <lineage>
        <taxon>Eukaryota</taxon>
        <taxon>Metazoa</taxon>
        <taxon>Chordata</taxon>
        <taxon>Craniata</taxon>
        <taxon>Vertebrata</taxon>
        <taxon>Euteleostomi</taxon>
        <taxon>Archelosauria</taxon>
        <taxon>Archosauria</taxon>
        <taxon>Dinosauria</taxon>
        <taxon>Saurischia</taxon>
        <taxon>Theropoda</taxon>
        <taxon>Coelurosauria</taxon>
        <taxon>Aves</taxon>
        <taxon>Neognathae</taxon>
        <taxon>Neoaves</taxon>
        <taxon>Telluraves</taxon>
        <taxon>Accipitrimorphae</taxon>
        <taxon>Accipitriformes</taxon>
        <taxon>Accipitridae</taxon>
        <taxon>Accipitrinae</taxon>
        <taxon>Circaetus</taxon>
    </lineage>
</organism>
<feature type="active site" evidence="8">
    <location>
        <position position="526"/>
    </location>
</feature>
<dbReference type="InterPro" id="IPR013530">
    <property type="entry name" value="PAD_C"/>
</dbReference>
<dbReference type="GO" id="GO:0005509">
    <property type="term" value="F:calcium ion binding"/>
    <property type="evidence" value="ECO:0007669"/>
    <property type="project" value="InterPro"/>
</dbReference>
<evidence type="ECO:0000256" key="1">
    <source>
        <dbReference type="ARBA" id="ARBA00004496"/>
    </source>
</evidence>
<dbReference type="PANTHER" id="PTHR10837">
    <property type="entry name" value="PEPTIDYLARGININE DEIMINASE"/>
    <property type="match status" value="1"/>
</dbReference>
<proteinExistence type="inferred from homology"/>
<keyword evidence="13" id="KW-1185">Reference proteome</keyword>